<evidence type="ECO:0000313" key="2">
    <source>
        <dbReference type="EMBL" id="NNF07765.1"/>
    </source>
</evidence>
<keyword evidence="1" id="KW-0812">Transmembrane</keyword>
<protein>
    <submittedName>
        <fullName evidence="2">Uncharacterized protein</fullName>
    </submittedName>
</protein>
<gene>
    <name evidence="2" type="ORF">HKN21_13460</name>
</gene>
<proteinExistence type="predicted"/>
<comment type="caution">
    <text evidence="2">The sequence shown here is derived from an EMBL/GenBank/DDBJ whole genome shotgun (WGS) entry which is preliminary data.</text>
</comment>
<evidence type="ECO:0000256" key="1">
    <source>
        <dbReference type="SAM" id="Phobius"/>
    </source>
</evidence>
<reference evidence="2 3" key="1">
    <citation type="submission" date="2020-03" db="EMBL/GenBank/DDBJ databases">
        <title>Metabolic flexibility allows generalist bacteria to become dominant in a frequently disturbed ecosystem.</title>
        <authorList>
            <person name="Chen Y.-J."/>
            <person name="Leung P.M."/>
            <person name="Bay S.K."/>
            <person name="Hugenholtz P."/>
            <person name="Kessler A.J."/>
            <person name="Shelley G."/>
            <person name="Waite D.W."/>
            <person name="Cook P.L."/>
            <person name="Greening C."/>
        </authorList>
    </citation>
    <scope>NUCLEOTIDE SEQUENCE [LARGE SCALE GENOMIC DNA]</scope>
    <source>
        <strain evidence="2">SS_bin_28</strain>
    </source>
</reference>
<feature type="transmembrane region" description="Helical" evidence="1">
    <location>
        <begin position="20"/>
        <end position="49"/>
    </location>
</feature>
<dbReference type="Proteomes" id="UP000547674">
    <property type="component" value="Unassembled WGS sequence"/>
</dbReference>
<organism evidence="2 3">
    <name type="scientific">Eiseniibacteriota bacterium</name>
    <dbReference type="NCBI Taxonomy" id="2212470"/>
    <lineage>
        <taxon>Bacteria</taxon>
        <taxon>Candidatus Eiseniibacteriota</taxon>
    </lineage>
</organism>
<dbReference type="AlphaFoldDB" id="A0A7Y2EAX0"/>
<sequence>MADKQIIKGKMEIAGIMGPLWFTGWLFTVGYLGLPLVKALFAALVWPYFLGTSFR</sequence>
<evidence type="ECO:0000313" key="3">
    <source>
        <dbReference type="Proteomes" id="UP000547674"/>
    </source>
</evidence>
<accession>A0A7Y2EAX0</accession>
<name>A0A7Y2EAX0_UNCEI</name>
<keyword evidence="1" id="KW-1133">Transmembrane helix</keyword>
<dbReference type="EMBL" id="JABDJR010000543">
    <property type="protein sequence ID" value="NNF07765.1"/>
    <property type="molecule type" value="Genomic_DNA"/>
</dbReference>
<keyword evidence="1" id="KW-0472">Membrane</keyword>